<keyword evidence="1" id="KW-0472">Membrane</keyword>
<keyword evidence="1" id="KW-1133">Transmembrane helix</keyword>
<dbReference type="InParanoid" id="A0A068U1L4"/>
<gene>
    <name evidence="2" type="ORF">GSCOC_T00039344001</name>
</gene>
<name>A0A068U1L4_COFCA</name>
<keyword evidence="3" id="KW-1185">Reference proteome</keyword>
<feature type="transmembrane region" description="Helical" evidence="1">
    <location>
        <begin position="35"/>
        <end position="53"/>
    </location>
</feature>
<dbReference type="Gramene" id="CDP02064">
    <property type="protein sequence ID" value="CDP02064"/>
    <property type="gene ID" value="GSCOC_T00039344001"/>
</dbReference>
<keyword evidence="1" id="KW-0812">Transmembrane</keyword>
<evidence type="ECO:0000313" key="3">
    <source>
        <dbReference type="Proteomes" id="UP000295252"/>
    </source>
</evidence>
<sequence>MKTDLTLIRGINLANSSLTDDTEIIQTNQLNYTNLFLDLYLYTGFLFFFFWVSSPSQPLSYWRTGQDSY</sequence>
<dbReference type="EMBL" id="HG739092">
    <property type="protein sequence ID" value="CDP02064.1"/>
    <property type="molecule type" value="Genomic_DNA"/>
</dbReference>
<organism evidence="2 3">
    <name type="scientific">Coffea canephora</name>
    <name type="common">Robusta coffee</name>
    <dbReference type="NCBI Taxonomy" id="49390"/>
    <lineage>
        <taxon>Eukaryota</taxon>
        <taxon>Viridiplantae</taxon>
        <taxon>Streptophyta</taxon>
        <taxon>Embryophyta</taxon>
        <taxon>Tracheophyta</taxon>
        <taxon>Spermatophyta</taxon>
        <taxon>Magnoliopsida</taxon>
        <taxon>eudicotyledons</taxon>
        <taxon>Gunneridae</taxon>
        <taxon>Pentapetalae</taxon>
        <taxon>asterids</taxon>
        <taxon>lamiids</taxon>
        <taxon>Gentianales</taxon>
        <taxon>Rubiaceae</taxon>
        <taxon>Ixoroideae</taxon>
        <taxon>Gardenieae complex</taxon>
        <taxon>Bertiereae - Coffeeae clade</taxon>
        <taxon>Coffeeae</taxon>
        <taxon>Coffea</taxon>
    </lineage>
</organism>
<dbReference type="Proteomes" id="UP000295252">
    <property type="component" value="Chromosome IX"/>
</dbReference>
<reference evidence="3" key="1">
    <citation type="journal article" date="2014" name="Science">
        <title>The coffee genome provides insight into the convergent evolution of caffeine biosynthesis.</title>
        <authorList>
            <person name="Denoeud F."/>
            <person name="Carretero-Paulet L."/>
            <person name="Dereeper A."/>
            <person name="Droc G."/>
            <person name="Guyot R."/>
            <person name="Pietrella M."/>
            <person name="Zheng C."/>
            <person name="Alberti A."/>
            <person name="Anthony F."/>
            <person name="Aprea G."/>
            <person name="Aury J.M."/>
            <person name="Bento P."/>
            <person name="Bernard M."/>
            <person name="Bocs S."/>
            <person name="Campa C."/>
            <person name="Cenci A."/>
            <person name="Combes M.C."/>
            <person name="Crouzillat D."/>
            <person name="Da Silva C."/>
            <person name="Daddiego L."/>
            <person name="De Bellis F."/>
            <person name="Dussert S."/>
            <person name="Garsmeur O."/>
            <person name="Gayraud T."/>
            <person name="Guignon V."/>
            <person name="Jahn K."/>
            <person name="Jamilloux V."/>
            <person name="Joet T."/>
            <person name="Labadie K."/>
            <person name="Lan T."/>
            <person name="Leclercq J."/>
            <person name="Lepelley M."/>
            <person name="Leroy T."/>
            <person name="Li L.T."/>
            <person name="Librado P."/>
            <person name="Lopez L."/>
            <person name="Munoz A."/>
            <person name="Noel B."/>
            <person name="Pallavicini A."/>
            <person name="Perrotta G."/>
            <person name="Poncet V."/>
            <person name="Pot D."/>
            <person name="Priyono X."/>
            <person name="Rigoreau M."/>
            <person name="Rouard M."/>
            <person name="Rozas J."/>
            <person name="Tranchant-Dubreuil C."/>
            <person name="VanBuren R."/>
            <person name="Zhang Q."/>
            <person name="Andrade A.C."/>
            <person name="Argout X."/>
            <person name="Bertrand B."/>
            <person name="de Kochko A."/>
            <person name="Graziosi G."/>
            <person name="Henry R.J."/>
            <person name="Jayarama X."/>
            <person name="Ming R."/>
            <person name="Nagai C."/>
            <person name="Rounsley S."/>
            <person name="Sankoff D."/>
            <person name="Giuliano G."/>
            <person name="Albert V.A."/>
            <person name="Wincker P."/>
            <person name="Lashermes P."/>
        </authorList>
    </citation>
    <scope>NUCLEOTIDE SEQUENCE [LARGE SCALE GENOMIC DNA]</scope>
    <source>
        <strain evidence="3">cv. DH200-94</strain>
    </source>
</reference>
<protein>
    <submittedName>
        <fullName evidence="2">Uncharacterized protein</fullName>
    </submittedName>
</protein>
<accession>A0A068U1L4</accession>
<evidence type="ECO:0000256" key="1">
    <source>
        <dbReference type="SAM" id="Phobius"/>
    </source>
</evidence>
<proteinExistence type="predicted"/>
<evidence type="ECO:0000313" key="2">
    <source>
        <dbReference type="EMBL" id="CDP02064.1"/>
    </source>
</evidence>
<dbReference type="AlphaFoldDB" id="A0A068U1L4"/>